<accession>A0A9P1MDS4</accession>
<name>A0A9P1MDS4_9PEZI</name>
<gene>
    <name evidence="3" type="ORF">PPNO1_LOCUS9291</name>
</gene>
<sequence length="505" mass="56223">MEDLTPEKKAQLHEVRDLMLEIYQTLVRMRYLKPGWIQEGPHDLDSHKRFHESLDLDPSIQYLYRILPYVHNRHLAFFQGSVFADFRDKDTTITCTSAYSSTGNVLSSANDGTGDGSAAQVQDGQGTPTRDASPSSPEPRAAAAGHHDADDGHSSHSEGDGTDQSDQEMEDTEAESVDDDDEEDEEGDEDMDGEDEDWSSADEDDEEINGEAYNLGNGRPAPDVLRDIILWFKSLDEFPSGEHAGPGWELEDVAPLYRKHGWPGDDFDGDAFEIDHARLDATSRILSHAGHVPERIQALQGSFIPYQKQGLETVRARLATASTPEEEWAARWELFRDERRLQHMQAELADLEATTARLNLNEQLLPPHEARGKLAQFRGELEKSDSQYSRAYCEDMIAESEEAIRLHEGAIALAEADAKRLAPSGAGDAVTSENGLGVIKSLGPTDWRADLEGKLREERATHEAYAAWLADMPDEVPQAKAKVESQVRLSESVIESYLERLANMP</sequence>
<keyword evidence="1" id="KW-0175">Coiled coil</keyword>
<evidence type="ECO:0000256" key="1">
    <source>
        <dbReference type="SAM" id="Coils"/>
    </source>
</evidence>
<evidence type="ECO:0000256" key="2">
    <source>
        <dbReference type="SAM" id="MobiDB-lite"/>
    </source>
</evidence>
<feature type="compositionally biased region" description="Polar residues" evidence="2">
    <location>
        <begin position="119"/>
        <end position="130"/>
    </location>
</feature>
<dbReference type="AlphaFoldDB" id="A0A9P1MDS4"/>
<feature type="compositionally biased region" description="Acidic residues" evidence="2">
    <location>
        <begin position="160"/>
        <end position="209"/>
    </location>
</feature>
<dbReference type="Proteomes" id="UP000838763">
    <property type="component" value="Unassembled WGS sequence"/>
</dbReference>
<dbReference type="EMBL" id="CALLCH030000020">
    <property type="protein sequence ID" value="CAI4219744.1"/>
    <property type="molecule type" value="Genomic_DNA"/>
</dbReference>
<feature type="compositionally biased region" description="Basic and acidic residues" evidence="2">
    <location>
        <begin position="145"/>
        <end position="159"/>
    </location>
</feature>
<protein>
    <submittedName>
        <fullName evidence="3">Uncharacterized protein</fullName>
    </submittedName>
</protein>
<comment type="caution">
    <text evidence="3">The sequence shown here is derived from an EMBL/GenBank/DDBJ whole genome shotgun (WGS) entry which is preliminary data.</text>
</comment>
<proteinExistence type="predicted"/>
<feature type="region of interest" description="Disordered" evidence="2">
    <location>
        <begin position="109"/>
        <end position="220"/>
    </location>
</feature>
<evidence type="ECO:0000313" key="4">
    <source>
        <dbReference type="Proteomes" id="UP000838763"/>
    </source>
</evidence>
<feature type="coiled-coil region" evidence="1">
    <location>
        <begin position="334"/>
        <end position="361"/>
    </location>
</feature>
<dbReference type="OrthoDB" id="5327951at2759"/>
<organism evidence="3 4">
    <name type="scientific">Parascedosporium putredinis</name>
    <dbReference type="NCBI Taxonomy" id="1442378"/>
    <lineage>
        <taxon>Eukaryota</taxon>
        <taxon>Fungi</taxon>
        <taxon>Dikarya</taxon>
        <taxon>Ascomycota</taxon>
        <taxon>Pezizomycotina</taxon>
        <taxon>Sordariomycetes</taxon>
        <taxon>Hypocreomycetidae</taxon>
        <taxon>Microascales</taxon>
        <taxon>Microascaceae</taxon>
        <taxon>Parascedosporium</taxon>
    </lineage>
</organism>
<keyword evidence="4" id="KW-1185">Reference proteome</keyword>
<reference evidence="3" key="1">
    <citation type="submission" date="2022-11" db="EMBL/GenBank/DDBJ databases">
        <authorList>
            <person name="Scott C."/>
            <person name="Bruce N."/>
        </authorList>
    </citation>
    <scope>NUCLEOTIDE SEQUENCE</scope>
</reference>
<evidence type="ECO:0000313" key="3">
    <source>
        <dbReference type="EMBL" id="CAI4219744.1"/>
    </source>
</evidence>
<feature type="compositionally biased region" description="Low complexity" evidence="2">
    <location>
        <begin position="132"/>
        <end position="144"/>
    </location>
</feature>